<comment type="subcellular location">
    <subcellularLocation>
        <location evidence="1">Nucleus</location>
    </subcellularLocation>
</comment>
<dbReference type="AlphaFoldDB" id="K7E3U9"/>
<dbReference type="Gene3D" id="1.10.10.60">
    <property type="entry name" value="Homeodomain-like"/>
    <property type="match status" value="2"/>
</dbReference>
<evidence type="ECO:0000313" key="7">
    <source>
        <dbReference type="Proteomes" id="UP000002280"/>
    </source>
</evidence>
<proteinExistence type="predicted"/>
<dbReference type="GeneTree" id="ENSGT00940000163452"/>
<dbReference type="GO" id="GO:0005634">
    <property type="term" value="C:nucleus"/>
    <property type="evidence" value="ECO:0000318"/>
    <property type="project" value="GO_Central"/>
</dbReference>
<dbReference type="Bgee" id="ENSMODG00000027639">
    <property type="expression patterns" value="Expressed in skeletal muscle tissue and 20 other cell types or tissues"/>
</dbReference>
<dbReference type="SUPFAM" id="SSF46689">
    <property type="entry name" value="Homeodomain-like"/>
    <property type="match status" value="2"/>
</dbReference>
<reference evidence="6" key="2">
    <citation type="submission" date="2025-08" db="UniProtKB">
        <authorList>
            <consortium name="Ensembl"/>
        </authorList>
    </citation>
    <scope>IDENTIFICATION</scope>
</reference>
<dbReference type="Pfam" id="PF03184">
    <property type="entry name" value="DDE_1"/>
    <property type="match status" value="1"/>
</dbReference>
<dbReference type="PANTHER" id="PTHR19303:SF52">
    <property type="entry name" value="TIGGER TRANSPOSABLE ELEMENT-DERIVED PROTEIN 6"/>
    <property type="match status" value="1"/>
</dbReference>
<accession>K7E3U9</accession>
<reference evidence="6" key="3">
    <citation type="submission" date="2025-09" db="UniProtKB">
        <authorList>
            <consortium name="Ensembl"/>
        </authorList>
    </citation>
    <scope>IDENTIFICATION</scope>
</reference>
<dbReference type="InterPro" id="IPR007889">
    <property type="entry name" value="HTH_Psq"/>
</dbReference>
<dbReference type="InterPro" id="IPR009057">
    <property type="entry name" value="Homeodomain-like_sf"/>
</dbReference>
<dbReference type="Pfam" id="PF03221">
    <property type="entry name" value="HTH_Tnp_Tc5"/>
    <property type="match status" value="1"/>
</dbReference>
<dbReference type="InterPro" id="IPR004875">
    <property type="entry name" value="DDE_SF_endonuclease_dom"/>
</dbReference>
<sequence length="392" mass="45058">MAPKRKSTSTGSASKPKRSREVLPISEKVKILDMIEKEKKSYAEIARLYGKNESSIREVMKHRDKIRASFSVAPQTAKVTSTVRDKVLVKVEKALNLWVEDMSRKRMPIDGNMLRQKALTLYEDFQKKDKTKDESKPFTASRGWLHRFRNRFNLKNRKITRDTSSGDEEAAAMFMTDLKKVIEEGGYHPKQVFNCDETGLFWKKMPNRTYIHKTAKQAPGFKSWKDRLTLVLCGNAAGHMIKPGVVYQMKTPHALKHKNKNYLPVFWQHNLKAWVTAVLFTEWFHECFIPEVKKYLEKEGLPFKVLLIIDNSPGHPESIAIEDPNVQVLFLPPNTTSLLQPLSQGIIRCIKAIYTRQVFEMIQAAIDANPNIEIMDCWKSFSIADAITSSKV</sequence>
<evidence type="ECO:0000313" key="6">
    <source>
        <dbReference type="Ensembl" id="ENSMODP00000040451.2"/>
    </source>
</evidence>
<keyword evidence="2" id="KW-0238">DNA-binding</keyword>
<protein>
    <recommendedName>
        <fullName evidence="5">HTH CENPB-type domain-containing protein</fullName>
    </recommendedName>
</protein>
<evidence type="ECO:0000256" key="2">
    <source>
        <dbReference type="ARBA" id="ARBA00023125"/>
    </source>
</evidence>
<dbReference type="OMA" id="NIMHIAQ"/>
<dbReference type="Proteomes" id="UP000002280">
    <property type="component" value="Chromosome 8"/>
</dbReference>
<dbReference type="PANTHER" id="PTHR19303">
    <property type="entry name" value="TRANSPOSON"/>
    <property type="match status" value="1"/>
</dbReference>
<dbReference type="InterPro" id="IPR006600">
    <property type="entry name" value="HTH_CenpB_DNA-bd_dom"/>
</dbReference>
<dbReference type="PROSITE" id="PS51253">
    <property type="entry name" value="HTH_CENPB"/>
    <property type="match status" value="1"/>
</dbReference>
<feature type="domain" description="HTH CENPB-type" evidence="5">
    <location>
        <begin position="79"/>
        <end position="158"/>
    </location>
</feature>
<reference evidence="6 7" key="1">
    <citation type="journal article" date="2007" name="Nature">
        <title>Genome of the marsupial Monodelphis domestica reveals innovation in non-coding sequences.</title>
        <authorList>
            <person name="Mikkelsen T.S."/>
            <person name="Wakefield M.J."/>
            <person name="Aken B."/>
            <person name="Amemiya C.T."/>
            <person name="Chang J.L."/>
            <person name="Duke S."/>
            <person name="Garber M."/>
            <person name="Gentles A.J."/>
            <person name="Goodstadt L."/>
            <person name="Heger A."/>
            <person name="Jurka J."/>
            <person name="Kamal M."/>
            <person name="Mauceli E."/>
            <person name="Searle S.M."/>
            <person name="Sharpe T."/>
            <person name="Baker M.L."/>
            <person name="Batzer M.A."/>
            <person name="Benos P.V."/>
            <person name="Belov K."/>
            <person name="Clamp M."/>
            <person name="Cook A."/>
            <person name="Cuff J."/>
            <person name="Das R."/>
            <person name="Davidow L."/>
            <person name="Deakin J.E."/>
            <person name="Fazzari M.J."/>
            <person name="Glass J.L."/>
            <person name="Grabherr M."/>
            <person name="Greally J.M."/>
            <person name="Gu W."/>
            <person name="Hore T.A."/>
            <person name="Huttley G.A."/>
            <person name="Kleber M."/>
            <person name="Jirtle R.L."/>
            <person name="Koina E."/>
            <person name="Lee J.T."/>
            <person name="Mahony S."/>
            <person name="Marra M.A."/>
            <person name="Miller R.D."/>
            <person name="Nicholls R.D."/>
            <person name="Oda M."/>
            <person name="Papenfuss A.T."/>
            <person name="Parra Z.E."/>
            <person name="Pollock D.D."/>
            <person name="Ray D.A."/>
            <person name="Schein J.E."/>
            <person name="Speed T.P."/>
            <person name="Thompson K."/>
            <person name="VandeBerg J.L."/>
            <person name="Wade C.M."/>
            <person name="Walker J.A."/>
            <person name="Waters P.D."/>
            <person name="Webber C."/>
            <person name="Weidman J.R."/>
            <person name="Xie X."/>
            <person name="Zody M.C."/>
            <person name="Baldwin J."/>
            <person name="Abdouelleil A."/>
            <person name="Abdulkadir J."/>
            <person name="Abebe A."/>
            <person name="Abera B."/>
            <person name="Abreu J."/>
            <person name="Acer S.C."/>
            <person name="Aftuck L."/>
            <person name="Alexander A."/>
            <person name="An P."/>
            <person name="Anderson E."/>
            <person name="Anderson S."/>
            <person name="Arachi H."/>
            <person name="Azer M."/>
            <person name="Bachantsang P."/>
            <person name="Barry A."/>
            <person name="Bayul T."/>
            <person name="Berlin A."/>
            <person name="Bessette D."/>
            <person name="Bloom T."/>
            <person name="Bloom T."/>
            <person name="Boguslavskiy L."/>
            <person name="Bonnet C."/>
            <person name="Boukhgalter B."/>
            <person name="Bourzgui I."/>
            <person name="Brown A."/>
            <person name="Cahill P."/>
            <person name="Channer S."/>
            <person name="Cheshatsang Y."/>
            <person name="Chuda L."/>
            <person name="Citroen M."/>
            <person name="Collymore A."/>
            <person name="Cooke P."/>
            <person name="Costello M."/>
            <person name="D'Aco K."/>
            <person name="Daza R."/>
            <person name="De Haan G."/>
            <person name="DeGray S."/>
            <person name="DeMaso C."/>
            <person name="Dhargay N."/>
            <person name="Dooley K."/>
            <person name="Dooley E."/>
            <person name="Doricent M."/>
            <person name="Dorje P."/>
            <person name="Dorjee K."/>
            <person name="Dupes A."/>
            <person name="Elong R."/>
            <person name="Falk J."/>
            <person name="Farina A."/>
            <person name="Faro S."/>
            <person name="Ferguson D."/>
            <person name="Fisher S."/>
            <person name="Foley C.D."/>
            <person name="Franke A."/>
            <person name="Friedrich D."/>
            <person name="Gadbois L."/>
            <person name="Gearin G."/>
            <person name="Gearin C.R."/>
            <person name="Giannoukos G."/>
            <person name="Goode T."/>
            <person name="Graham J."/>
            <person name="Grandbois E."/>
            <person name="Grewal S."/>
            <person name="Gyaltsen K."/>
            <person name="Hafez N."/>
            <person name="Hagos B."/>
            <person name="Hall J."/>
            <person name="Henson C."/>
            <person name="Hollinger A."/>
            <person name="Honan T."/>
            <person name="Huard M.D."/>
            <person name="Hughes L."/>
            <person name="Hurhula B."/>
            <person name="Husby M.E."/>
            <person name="Kamat A."/>
            <person name="Kanga B."/>
            <person name="Kashin S."/>
            <person name="Khazanovich D."/>
            <person name="Kisner P."/>
            <person name="Lance K."/>
            <person name="Lara M."/>
            <person name="Lee W."/>
            <person name="Lennon N."/>
            <person name="Letendre F."/>
            <person name="LeVine R."/>
            <person name="Lipovsky A."/>
            <person name="Liu X."/>
            <person name="Liu J."/>
            <person name="Liu S."/>
            <person name="Lokyitsang T."/>
            <person name="Lokyitsang Y."/>
            <person name="Lubonja R."/>
            <person name="Lui A."/>
            <person name="MacDonald P."/>
            <person name="Magnisalis V."/>
            <person name="Maru K."/>
            <person name="Matthews C."/>
            <person name="McCusker W."/>
            <person name="McDonough S."/>
            <person name="Mehta T."/>
            <person name="Meldrim J."/>
            <person name="Meneus L."/>
            <person name="Mihai O."/>
            <person name="Mihalev A."/>
            <person name="Mihova T."/>
            <person name="Mittelman R."/>
            <person name="Mlenga V."/>
            <person name="Montmayeur A."/>
            <person name="Mulrain L."/>
            <person name="Navidi A."/>
            <person name="Naylor J."/>
            <person name="Negash T."/>
            <person name="Nguyen T."/>
            <person name="Nguyen N."/>
            <person name="Nicol R."/>
            <person name="Norbu C."/>
            <person name="Norbu N."/>
            <person name="Novod N."/>
            <person name="O'Neill B."/>
            <person name="Osman S."/>
            <person name="Markiewicz E."/>
            <person name="Oyono O.L."/>
            <person name="Patti C."/>
            <person name="Phunkhang P."/>
            <person name="Pierre F."/>
            <person name="Priest M."/>
            <person name="Raghuraman S."/>
            <person name="Rege F."/>
            <person name="Reyes R."/>
            <person name="Rise C."/>
            <person name="Rogov P."/>
            <person name="Ross K."/>
            <person name="Ryan E."/>
            <person name="Settipalli S."/>
            <person name="Shea T."/>
            <person name="Sherpa N."/>
            <person name="Shi L."/>
            <person name="Shih D."/>
            <person name="Sparrow T."/>
            <person name="Spaulding J."/>
            <person name="Stalker J."/>
            <person name="Stange-Thomann N."/>
            <person name="Stavropoulos S."/>
            <person name="Stone C."/>
            <person name="Strader C."/>
            <person name="Tesfaye S."/>
            <person name="Thomson T."/>
            <person name="Thoulutsang Y."/>
            <person name="Thoulutsang D."/>
            <person name="Topham K."/>
            <person name="Topping I."/>
            <person name="Tsamla T."/>
            <person name="Vassiliev H."/>
            <person name="Vo A."/>
            <person name="Wangchuk T."/>
            <person name="Wangdi T."/>
            <person name="Weiand M."/>
            <person name="Wilkinson J."/>
            <person name="Wilson A."/>
            <person name="Yadav S."/>
            <person name="Young G."/>
            <person name="Yu Q."/>
            <person name="Zembek L."/>
            <person name="Zhong D."/>
            <person name="Zimmer A."/>
            <person name="Zwirko Z."/>
            <person name="Jaffe D.B."/>
            <person name="Alvarez P."/>
            <person name="Brockman W."/>
            <person name="Butler J."/>
            <person name="Chin C."/>
            <person name="Gnerre S."/>
            <person name="MacCallum I."/>
            <person name="Graves J.A."/>
            <person name="Ponting C.P."/>
            <person name="Breen M."/>
            <person name="Samollow P.B."/>
            <person name="Lander E.S."/>
            <person name="Lindblad-Toh K."/>
        </authorList>
    </citation>
    <scope>NUCLEOTIDE SEQUENCE [LARGE SCALE GENOMIC DNA]</scope>
</reference>
<evidence type="ECO:0000256" key="4">
    <source>
        <dbReference type="SAM" id="MobiDB-lite"/>
    </source>
</evidence>
<evidence type="ECO:0000256" key="1">
    <source>
        <dbReference type="ARBA" id="ARBA00004123"/>
    </source>
</evidence>
<dbReference type="InParanoid" id="K7E3U9"/>
<dbReference type="InterPro" id="IPR050863">
    <property type="entry name" value="CenT-Element_Derived"/>
</dbReference>
<keyword evidence="3" id="KW-0539">Nucleus</keyword>
<feature type="region of interest" description="Disordered" evidence="4">
    <location>
        <begin position="1"/>
        <end position="21"/>
    </location>
</feature>
<dbReference type="Gene3D" id="3.30.420.10">
    <property type="entry name" value="Ribonuclease H-like superfamily/Ribonuclease H"/>
    <property type="match status" value="1"/>
</dbReference>
<evidence type="ECO:0000259" key="5">
    <source>
        <dbReference type="PROSITE" id="PS51253"/>
    </source>
</evidence>
<dbReference type="InterPro" id="IPR036397">
    <property type="entry name" value="RNaseH_sf"/>
</dbReference>
<evidence type="ECO:0000256" key="3">
    <source>
        <dbReference type="ARBA" id="ARBA00023242"/>
    </source>
</evidence>
<dbReference type="GO" id="GO:0003677">
    <property type="term" value="F:DNA binding"/>
    <property type="evidence" value="ECO:0000318"/>
    <property type="project" value="GO_Central"/>
</dbReference>
<name>K7E3U9_MONDO</name>
<dbReference type="Pfam" id="PF04218">
    <property type="entry name" value="CENP-B_N"/>
    <property type="match status" value="1"/>
</dbReference>
<dbReference type="eggNOG" id="KOG3105">
    <property type="taxonomic scope" value="Eukaryota"/>
</dbReference>
<organism evidence="6 7">
    <name type="scientific">Monodelphis domestica</name>
    <name type="common">Gray short-tailed opossum</name>
    <dbReference type="NCBI Taxonomy" id="13616"/>
    <lineage>
        <taxon>Eukaryota</taxon>
        <taxon>Metazoa</taxon>
        <taxon>Chordata</taxon>
        <taxon>Craniata</taxon>
        <taxon>Vertebrata</taxon>
        <taxon>Euteleostomi</taxon>
        <taxon>Mammalia</taxon>
        <taxon>Metatheria</taxon>
        <taxon>Didelphimorphia</taxon>
        <taxon>Didelphidae</taxon>
        <taxon>Monodelphis</taxon>
    </lineage>
</organism>
<dbReference type="Ensembl" id="ENSMODT00000043558.2">
    <property type="protein sequence ID" value="ENSMODP00000040451.2"/>
    <property type="gene ID" value="ENSMODG00000027639.2"/>
</dbReference>
<keyword evidence="7" id="KW-1185">Reference proteome</keyword>
<dbReference type="SMART" id="SM00674">
    <property type="entry name" value="CENPB"/>
    <property type="match status" value="1"/>
</dbReference>